<keyword evidence="2" id="KW-1185">Reference proteome</keyword>
<dbReference type="AlphaFoldDB" id="A0AAV0YLA1"/>
<protein>
    <recommendedName>
        <fullName evidence="3">Reverse transcriptase domain-containing protein</fullName>
    </recommendedName>
</protein>
<proteinExistence type="predicted"/>
<dbReference type="Proteomes" id="UP001157006">
    <property type="component" value="Chromosome 1L"/>
</dbReference>
<gene>
    <name evidence="1" type="ORF">VFH_I273160</name>
</gene>
<accession>A0AAV0YLA1</accession>
<name>A0AAV0YLA1_VICFA</name>
<dbReference type="PANTHER" id="PTHR46890:SF48">
    <property type="entry name" value="RNA-DIRECTED DNA POLYMERASE"/>
    <property type="match status" value="1"/>
</dbReference>
<evidence type="ECO:0000313" key="1">
    <source>
        <dbReference type="EMBL" id="CAI8586855.1"/>
    </source>
</evidence>
<organism evidence="1 2">
    <name type="scientific">Vicia faba</name>
    <name type="common">Broad bean</name>
    <name type="synonym">Faba vulgaris</name>
    <dbReference type="NCBI Taxonomy" id="3906"/>
    <lineage>
        <taxon>Eukaryota</taxon>
        <taxon>Viridiplantae</taxon>
        <taxon>Streptophyta</taxon>
        <taxon>Embryophyta</taxon>
        <taxon>Tracheophyta</taxon>
        <taxon>Spermatophyta</taxon>
        <taxon>Magnoliopsida</taxon>
        <taxon>eudicotyledons</taxon>
        <taxon>Gunneridae</taxon>
        <taxon>Pentapetalae</taxon>
        <taxon>rosids</taxon>
        <taxon>fabids</taxon>
        <taxon>Fabales</taxon>
        <taxon>Fabaceae</taxon>
        <taxon>Papilionoideae</taxon>
        <taxon>50 kb inversion clade</taxon>
        <taxon>NPAAA clade</taxon>
        <taxon>Hologalegina</taxon>
        <taxon>IRL clade</taxon>
        <taxon>Fabeae</taxon>
        <taxon>Vicia</taxon>
    </lineage>
</organism>
<reference evidence="1 2" key="1">
    <citation type="submission" date="2023-01" db="EMBL/GenBank/DDBJ databases">
        <authorList>
            <person name="Kreplak J."/>
        </authorList>
    </citation>
    <scope>NUCLEOTIDE SEQUENCE [LARGE SCALE GENOMIC DNA]</scope>
</reference>
<dbReference type="EMBL" id="OX451736">
    <property type="protein sequence ID" value="CAI8586855.1"/>
    <property type="molecule type" value="Genomic_DNA"/>
</dbReference>
<evidence type="ECO:0008006" key="3">
    <source>
        <dbReference type="Google" id="ProtNLM"/>
    </source>
</evidence>
<sequence>MWRQRSRALWLQEGDKNTKFFHGKADQRRRVNRIRKLKDDDGRWWMGRMHYERILTKYFKDIFSTSNPSGIMETCLVVKDKLSLDNKECCGREFTETKVEEALFQMHPLTAPEPDGLSSLFFQKYWHVVGEDVKKMVLVVLSDKQDLEEMNKTFIVLIPKFKNPKSLKEFRPISLCNVVMKIVSKSIANMPKAFMPKIIDEEQSAFVKGHLIIDNALVVME</sequence>
<dbReference type="PANTHER" id="PTHR46890">
    <property type="entry name" value="NON-LTR RETROLELEMENT REVERSE TRANSCRIPTASE-LIKE PROTEIN-RELATED"/>
    <property type="match status" value="1"/>
</dbReference>
<dbReference type="InterPro" id="IPR052343">
    <property type="entry name" value="Retrotransposon-Effector_Assoc"/>
</dbReference>
<evidence type="ECO:0000313" key="2">
    <source>
        <dbReference type="Proteomes" id="UP001157006"/>
    </source>
</evidence>